<comment type="caution">
    <text evidence="2">The sequence shown here is derived from an EMBL/GenBank/DDBJ whole genome shotgun (WGS) entry which is preliminary data.</text>
</comment>
<dbReference type="AlphaFoldDB" id="E6PGQ8"/>
<protein>
    <submittedName>
        <fullName evidence="2">Putative Thiol:disulfide interchange protein dsbE (Cytochrome c biogenesis protein ccmG)</fullName>
    </submittedName>
</protein>
<dbReference type="EMBL" id="CABL01000014">
    <property type="protein sequence ID" value="CBH75646.1"/>
    <property type="molecule type" value="Genomic_DNA"/>
</dbReference>
<dbReference type="InterPro" id="IPR036249">
    <property type="entry name" value="Thioredoxin-like_sf"/>
</dbReference>
<keyword evidence="1" id="KW-0472">Membrane</keyword>
<proteinExistence type="predicted"/>
<dbReference type="Gene3D" id="3.40.30.10">
    <property type="entry name" value="Glutaredoxin"/>
    <property type="match status" value="1"/>
</dbReference>
<evidence type="ECO:0000256" key="1">
    <source>
        <dbReference type="SAM" id="Phobius"/>
    </source>
</evidence>
<accession>E6PGQ8</accession>
<gene>
    <name evidence="2" type="ORF">CARN1_2509</name>
</gene>
<feature type="transmembrane region" description="Helical" evidence="1">
    <location>
        <begin position="69"/>
        <end position="89"/>
    </location>
</feature>
<sequence>MQDYTSKRKQIMKQILLVLALVALLGPAAPRADGAGIAAVAVGRPIPTFTYRLLGGARLDTARLRGHRYMLWVMATWCPSCVTGAHVLARHNAQLRRSGFRIVQLEAAGDLGYPGPSLASIRSGVGLSSTAPNWYWGILTEAQSLALDPASAPDVFYLVDRHGRVRAQSSAPAAHWAQISAFAAGH</sequence>
<name>E6PGQ8_9ZZZZ</name>
<dbReference type="SUPFAM" id="SSF52833">
    <property type="entry name" value="Thioredoxin-like"/>
    <property type="match status" value="1"/>
</dbReference>
<keyword evidence="1" id="KW-0812">Transmembrane</keyword>
<evidence type="ECO:0000313" key="2">
    <source>
        <dbReference type="EMBL" id="CBH75646.1"/>
    </source>
</evidence>
<reference evidence="2" key="1">
    <citation type="submission" date="2009-10" db="EMBL/GenBank/DDBJ databases">
        <title>Diversity of trophic interactions inside an arsenic-rich microbial ecosystem.</title>
        <authorList>
            <person name="Bertin P.N."/>
            <person name="Heinrich-Salmeron A."/>
            <person name="Pelletier E."/>
            <person name="Goulhen-Chollet F."/>
            <person name="Arsene-Ploetze F."/>
            <person name="Gallien S."/>
            <person name="Calteau A."/>
            <person name="Vallenet D."/>
            <person name="Casiot C."/>
            <person name="Chane-Woon-Ming B."/>
            <person name="Giloteaux L."/>
            <person name="Barakat M."/>
            <person name="Bonnefoy V."/>
            <person name="Bruneel O."/>
            <person name="Chandler M."/>
            <person name="Cleiss J."/>
            <person name="Duran R."/>
            <person name="Elbaz-Poulichet F."/>
            <person name="Fonknechten N."/>
            <person name="Lauga B."/>
            <person name="Mornico D."/>
            <person name="Ortet P."/>
            <person name="Schaeffer C."/>
            <person name="Siguier P."/>
            <person name="Alexander Thil Smith A."/>
            <person name="Van Dorsselaer A."/>
            <person name="Weissenbach J."/>
            <person name="Medigue C."/>
            <person name="Le Paslier D."/>
        </authorList>
    </citation>
    <scope>NUCLEOTIDE SEQUENCE</scope>
</reference>
<organism evidence="2">
    <name type="scientific">mine drainage metagenome</name>
    <dbReference type="NCBI Taxonomy" id="410659"/>
    <lineage>
        <taxon>unclassified sequences</taxon>
        <taxon>metagenomes</taxon>
        <taxon>ecological metagenomes</taxon>
    </lineage>
</organism>
<keyword evidence="1" id="KW-1133">Transmembrane helix</keyword>